<evidence type="ECO:0000256" key="1">
    <source>
        <dbReference type="SAM" id="MobiDB-lite"/>
    </source>
</evidence>
<accession>A0A1S8ABV5</accession>
<organism evidence="2">
    <name type="scientific">Citrus limon</name>
    <name type="common">Lemon</name>
    <name type="synonym">Citrus medica var. limon</name>
    <dbReference type="NCBI Taxonomy" id="2708"/>
    <lineage>
        <taxon>Eukaryota</taxon>
        <taxon>Viridiplantae</taxon>
        <taxon>Streptophyta</taxon>
        <taxon>Embryophyta</taxon>
        <taxon>Tracheophyta</taxon>
        <taxon>Spermatophyta</taxon>
        <taxon>Magnoliopsida</taxon>
        <taxon>eudicotyledons</taxon>
        <taxon>Gunneridae</taxon>
        <taxon>Pentapetalae</taxon>
        <taxon>rosids</taxon>
        <taxon>malvids</taxon>
        <taxon>Sapindales</taxon>
        <taxon>Rutaceae</taxon>
        <taxon>Aurantioideae</taxon>
        <taxon>Citrus</taxon>
    </lineage>
</organism>
<dbReference type="AlphaFoldDB" id="A0A1S8ABV5"/>
<protein>
    <submittedName>
        <fullName evidence="2">Uncharacterized protein</fullName>
    </submittedName>
</protein>
<reference evidence="2" key="1">
    <citation type="submission" date="2016-12" db="EMBL/GenBank/DDBJ databases">
        <title>Transcriptomic, proteomic, and metabolomic analysis of Citrus limon response to graft inoculation by Candidatus Liberibacter asiaticus.</title>
        <authorList>
            <person name="Ramsey J."/>
            <person name="Chin E."/>
            <person name="Chavez J."/>
            <person name="Saha S."/>
            <person name="Mischuk D."/>
            <person name="Mahoney J."/>
            <person name="Mohr J."/>
            <person name="Robison F."/>
            <person name="Godfrey K."/>
            <person name="Levesque C."/>
            <person name="Foster L."/>
            <person name="Xu Y."/>
            <person name="Strickler S."/>
            <person name="Fernandez-Pozo N."/>
            <person name="Polek M.L."/>
            <person name="Giovannoni J."/>
            <person name="Mueller L.A."/>
            <person name="Slupsky C."/>
            <person name="Bruce J."/>
            <person name="Cilia M."/>
        </authorList>
    </citation>
    <scope>NUCLEOTIDE SEQUENCE</scope>
</reference>
<name>A0A1S8ABV5_CITLI</name>
<sequence>MKAGDVRSRTQPVVQPYSGDIDGDENGLSRGFFKLNRHRSGRFTATMTAGIQLTSFKIQIGTKLDR</sequence>
<feature type="region of interest" description="Disordered" evidence="1">
    <location>
        <begin position="1"/>
        <end position="22"/>
    </location>
</feature>
<evidence type="ECO:0000313" key="2">
    <source>
        <dbReference type="EMBL" id="JAV44949.1"/>
    </source>
</evidence>
<dbReference type="EMBL" id="GFAY01000701">
    <property type="protein sequence ID" value="JAV44949.1"/>
    <property type="molecule type" value="Transcribed_RNA"/>
</dbReference>
<proteinExistence type="predicted"/>